<evidence type="ECO:0000313" key="6">
    <source>
        <dbReference type="Proteomes" id="UP000009328"/>
    </source>
</evidence>
<dbReference type="PROSITE" id="PS00798">
    <property type="entry name" value="ALDOKETO_REDUCTASE_1"/>
    <property type="match status" value="1"/>
</dbReference>
<dbReference type="FunFam" id="3.20.20.100:FF:000007">
    <property type="entry name" value="NAD(P)H-dependent D-xylose reductase xyl1"/>
    <property type="match status" value="1"/>
</dbReference>
<dbReference type="EC" id="1.1.1.-" evidence="5"/>
<evidence type="ECO:0000256" key="1">
    <source>
        <dbReference type="ARBA" id="ARBA00007905"/>
    </source>
</evidence>
<dbReference type="PANTHER" id="PTHR11732">
    <property type="entry name" value="ALDO/KETO REDUCTASE"/>
    <property type="match status" value="1"/>
</dbReference>
<dbReference type="PROSITE" id="PS50405">
    <property type="entry name" value="GST_CTER"/>
    <property type="match status" value="1"/>
</dbReference>
<dbReference type="Pfam" id="PF02798">
    <property type="entry name" value="GST_N"/>
    <property type="match status" value="1"/>
</dbReference>
<dbReference type="InterPro" id="IPR036249">
    <property type="entry name" value="Thioredoxin-like_sf"/>
</dbReference>
<feature type="domain" description="GST C-terminal" evidence="4">
    <location>
        <begin position="403"/>
        <end position="555"/>
    </location>
</feature>
<dbReference type="PROSITE" id="PS50404">
    <property type="entry name" value="GST_NTER"/>
    <property type="match status" value="1"/>
</dbReference>
<dbReference type="Gene3D" id="3.40.30.10">
    <property type="entry name" value="Glutaredoxin"/>
    <property type="match status" value="1"/>
</dbReference>
<sequence>MSSVVTLNDGNKLPLVGLGLWKIPNETASDQVYQAIKQGYRAFDGATDYGNEKEVGLGFKKAIDEGLVKREDLVVITKLWNTFHHPDNVVKNLNKNLEDLGVDYIDLYYIHFPIAQKFIPIEEQYPPHFGTKDYLEFEDVPILDTWRALEKLVEAGKIKSLGISNFSGALIQDLLRGAKIKPVALQIEHHPYLVQDRLVEYAQKQGIQVVAYSSFGPLSFVDLGQDLAKSTPPLFENDTILNIAKKHGKTPSQILLRWATQRGIAVIPKSSNPERLLQNLTVEDFDLTEGELKEISGLDKNLRFNDPYTWSGSGYKRLEKSRSHRIAWLLEELNLEYTLKLYHRAGGVLAPPELKKIFPLGKSPILELNYDNGSKPIILAESGHIINYLIENFDSEGKLTPSTPEGKQKVDYYLHFSEGTLGSHLTYVAVHNVGVSKAPFYVRPIISGFVGKLNELYGFKEIKACVEFLESELSKESKNNTSSSQEIFLVENKLTGADVILWFNIHILLESGRVEGLVRQDYPSLSKWLTQMNERKGLKDANEKIETLGEGEYPV</sequence>
<evidence type="ECO:0000259" key="4">
    <source>
        <dbReference type="PROSITE" id="PS50405"/>
    </source>
</evidence>
<dbReference type="CDD" id="cd03046">
    <property type="entry name" value="GST_N_GTT1_like"/>
    <property type="match status" value="1"/>
</dbReference>
<dbReference type="InterPro" id="IPR004046">
    <property type="entry name" value="GST_C"/>
</dbReference>
<feature type="domain" description="GST N-terminal" evidence="3">
    <location>
        <begin position="310"/>
        <end position="397"/>
    </location>
</feature>
<dbReference type="InterPro" id="IPR004045">
    <property type="entry name" value="Glutathione_S-Trfase_N"/>
</dbReference>
<evidence type="ECO:0000259" key="3">
    <source>
        <dbReference type="PROSITE" id="PS50404"/>
    </source>
</evidence>
<dbReference type="FunCoup" id="K0KLP2">
    <property type="interactions" value="448"/>
</dbReference>
<dbReference type="PROSITE" id="PS00063">
    <property type="entry name" value="ALDOKETO_REDUCTASE_3"/>
    <property type="match status" value="1"/>
</dbReference>
<dbReference type="PRINTS" id="PR00069">
    <property type="entry name" value="ALDKETRDTASE"/>
</dbReference>
<dbReference type="SUPFAM" id="SSF47616">
    <property type="entry name" value="GST C-terminal domain-like"/>
    <property type="match status" value="1"/>
</dbReference>
<dbReference type="InterPro" id="IPR023210">
    <property type="entry name" value="NADP_OxRdtase_dom"/>
</dbReference>
<dbReference type="InParanoid" id="K0KLP2"/>
<gene>
    <name evidence="5" type="ORF">BN7_2684</name>
</gene>
<dbReference type="SFLD" id="SFLDS00019">
    <property type="entry name" value="Glutathione_Transferase_(cytos"/>
    <property type="match status" value="1"/>
</dbReference>
<dbReference type="Proteomes" id="UP000009328">
    <property type="component" value="Unassembled WGS sequence"/>
</dbReference>
<dbReference type="Pfam" id="PF00043">
    <property type="entry name" value="GST_C"/>
    <property type="match status" value="1"/>
</dbReference>
<keyword evidence="2 5" id="KW-0560">Oxidoreductase</keyword>
<reference evidence="5 6" key="1">
    <citation type="journal article" date="2012" name="Eukaryot. Cell">
        <title>Draft genome sequence of Wickerhamomyces ciferrii NRRL Y-1031 F-60-10.</title>
        <authorList>
            <person name="Schneider J."/>
            <person name="Andrea H."/>
            <person name="Blom J."/>
            <person name="Jaenicke S."/>
            <person name="Ruckert C."/>
            <person name="Schorsch C."/>
            <person name="Szczepanowski R."/>
            <person name="Farwick M."/>
            <person name="Goesmann A."/>
            <person name="Puhler A."/>
            <person name="Schaffer S."/>
            <person name="Tauch A."/>
            <person name="Kohler T."/>
            <person name="Brinkrolf K."/>
        </authorList>
    </citation>
    <scope>NUCLEOTIDE SEQUENCE [LARGE SCALE GENOMIC DNA]</scope>
    <source>
        <strain evidence="6">ATCC 14091 / BCRC 22168 / CBS 111 / JCM 3599 / NBRC 0793 / NRRL Y-1031 F-60-10</strain>
    </source>
</reference>
<dbReference type="STRING" id="1206466.K0KLP2"/>
<dbReference type="eggNOG" id="KOG0867">
    <property type="taxonomic scope" value="Eukaryota"/>
</dbReference>
<dbReference type="SUPFAM" id="SSF51430">
    <property type="entry name" value="NAD(P)-linked oxidoreductase"/>
    <property type="match status" value="1"/>
</dbReference>
<dbReference type="InterPro" id="IPR020471">
    <property type="entry name" value="AKR"/>
</dbReference>
<dbReference type="InterPro" id="IPR036812">
    <property type="entry name" value="NAD(P)_OxRdtase_dom_sf"/>
</dbReference>
<dbReference type="eggNOG" id="KOG1577">
    <property type="taxonomic scope" value="Eukaryota"/>
</dbReference>
<dbReference type="GO" id="GO:0016616">
    <property type="term" value="F:oxidoreductase activity, acting on the CH-OH group of donors, NAD or NADP as acceptor"/>
    <property type="evidence" value="ECO:0007669"/>
    <property type="project" value="UniProtKB-ARBA"/>
</dbReference>
<accession>K0KLP2</accession>
<dbReference type="PROSITE" id="PS00062">
    <property type="entry name" value="ALDOKETO_REDUCTASE_2"/>
    <property type="match status" value="1"/>
</dbReference>
<protein>
    <submittedName>
        <fullName evidence="5">NADPH-dependent D-xylose reductase</fullName>
        <ecNumber evidence="5">1.1.1.-</ecNumber>
    </submittedName>
</protein>
<keyword evidence="6" id="KW-1185">Reference proteome</keyword>
<comment type="caution">
    <text evidence="5">The sequence shown here is derived from an EMBL/GenBank/DDBJ whole genome shotgun (WGS) entry which is preliminary data.</text>
</comment>
<evidence type="ECO:0000256" key="2">
    <source>
        <dbReference type="ARBA" id="ARBA00023002"/>
    </source>
</evidence>
<dbReference type="SFLD" id="SFLDG00358">
    <property type="entry name" value="Main_(cytGST)"/>
    <property type="match status" value="1"/>
</dbReference>
<dbReference type="AlphaFoldDB" id="K0KLP2"/>
<dbReference type="InterPro" id="IPR040079">
    <property type="entry name" value="Glutathione_S-Trfase"/>
</dbReference>
<evidence type="ECO:0000313" key="5">
    <source>
        <dbReference type="EMBL" id="CCH43137.1"/>
    </source>
</evidence>
<dbReference type="SUPFAM" id="SSF52833">
    <property type="entry name" value="Thioredoxin-like"/>
    <property type="match status" value="1"/>
</dbReference>
<dbReference type="InterPro" id="IPR036282">
    <property type="entry name" value="Glutathione-S-Trfase_C_sf"/>
</dbReference>
<dbReference type="Gene3D" id="3.20.20.100">
    <property type="entry name" value="NADP-dependent oxidoreductase domain"/>
    <property type="match status" value="1"/>
</dbReference>
<name>K0KLP2_WICCF</name>
<dbReference type="InterPro" id="IPR018170">
    <property type="entry name" value="Aldo/ket_reductase_CS"/>
</dbReference>
<dbReference type="Pfam" id="PF00248">
    <property type="entry name" value="Aldo_ket_red"/>
    <property type="match status" value="1"/>
</dbReference>
<dbReference type="Gene3D" id="1.20.1050.10">
    <property type="match status" value="1"/>
</dbReference>
<comment type="similarity">
    <text evidence="1">Belongs to the aldo/keto reductase family.</text>
</comment>
<proteinExistence type="inferred from homology"/>
<organism evidence="5 6">
    <name type="scientific">Wickerhamomyces ciferrii (strain ATCC 14091 / BCRC 22168 / CBS 111 / JCM 3599 / NBRC 0793 / NRRL Y-1031 F-60-10)</name>
    <name type="common">Yeast</name>
    <name type="synonym">Pichia ciferrii</name>
    <dbReference type="NCBI Taxonomy" id="1206466"/>
    <lineage>
        <taxon>Eukaryota</taxon>
        <taxon>Fungi</taxon>
        <taxon>Dikarya</taxon>
        <taxon>Ascomycota</taxon>
        <taxon>Saccharomycotina</taxon>
        <taxon>Saccharomycetes</taxon>
        <taxon>Phaffomycetales</taxon>
        <taxon>Wickerhamomycetaceae</taxon>
        <taxon>Wickerhamomyces</taxon>
    </lineage>
</organism>
<dbReference type="EMBL" id="CAIF01000068">
    <property type="protein sequence ID" value="CCH43137.1"/>
    <property type="molecule type" value="Genomic_DNA"/>
</dbReference>
<dbReference type="HOGENOM" id="CLU_491090_0_0_1"/>
<dbReference type="InterPro" id="IPR010987">
    <property type="entry name" value="Glutathione-S-Trfase_C-like"/>
</dbReference>